<dbReference type="Pfam" id="PF03788">
    <property type="entry name" value="LrgA"/>
    <property type="match status" value="1"/>
</dbReference>
<feature type="transmembrane region" description="Helical" evidence="6">
    <location>
        <begin position="82"/>
        <end position="109"/>
    </location>
</feature>
<evidence type="ECO:0000256" key="2">
    <source>
        <dbReference type="ARBA" id="ARBA00022475"/>
    </source>
</evidence>
<dbReference type="InterPro" id="IPR005538">
    <property type="entry name" value="LrgA/CidA"/>
</dbReference>
<gene>
    <name evidence="7" type="ORF">SAMN04490244_103374</name>
</gene>
<keyword evidence="3 6" id="KW-0812">Transmembrane</keyword>
<dbReference type="PANTHER" id="PTHR33931">
    <property type="entry name" value="HOLIN-LIKE PROTEIN CIDA-RELATED"/>
    <property type="match status" value="1"/>
</dbReference>
<feature type="transmembrane region" description="Helical" evidence="6">
    <location>
        <begin position="57"/>
        <end position="76"/>
    </location>
</feature>
<dbReference type="Proteomes" id="UP000198885">
    <property type="component" value="Unassembled WGS sequence"/>
</dbReference>
<evidence type="ECO:0000256" key="3">
    <source>
        <dbReference type="ARBA" id="ARBA00022692"/>
    </source>
</evidence>
<keyword evidence="2" id="KW-1003">Cell membrane</keyword>
<evidence type="ECO:0000313" key="7">
    <source>
        <dbReference type="EMBL" id="SER87896.1"/>
    </source>
</evidence>
<protein>
    <submittedName>
        <fullName evidence="7">LrgA family protein</fullName>
    </submittedName>
</protein>
<evidence type="ECO:0000256" key="1">
    <source>
        <dbReference type="ARBA" id="ARBA00004651"/>
    </source>
</evidence>
<sequence>MIRAFALALGLLFVGELATTLMNAPIPGAALGLTAVVALFALRGRPDPDLERLFDGVAPHTPLLFVPTAAGLVAHVDLLALFWVPIVVAVVLGTATTLVVAGLCAQALLCSERSAA</sequence>
<name>A0A1H9SSG3_9RHOB</name>
<proteinExistence type="predicted"/>
<organism evidence="7 8">
    <name type="scientific">Tranquillimonas rosea</name>
    <dbReference type="NCBI Taxonomy" id="641238"/>
    <lineage>
        <taxon>Bacteria</taxon>
        <taxon>Pseudomonadati</taxon>
        <taxon>Pseudomonadota</taxon>
        <taxon>Alphaproteobacteria</taxon>
        <taxon>Rhodobacterales</taxon>
        <taxon>Roseobacteraceae</taxon>
        <taxon>Tranquillimonas</taxon>
    </lineage>
</organism>
<comment type="subcellular location">
    <subcellularLocation>
        <location evidence="1">Cell membrane</location>
        <topology evidence="1">Multi-pass membrane protein</topology>
    </subcellularLocation>
</comment>
<keyword evidence="5 6" id="KW-0472">Membrane</keyword>
<dbReference type="OrthoDB" id="385012at2"/>
<evidence type="ECO:0000256" key="5">
    <source>
        <dbReference type="ARBA" id="ARBA00023136"/>
    </source>
</evidence>
<keyword evidence="8" id="KW-1185">Reference proteome</keyword>
<evidence type="ECO:0000256" key="6">
    <source>
        <dbReference type="SAM" id="Phobius"/>
    </source>
</evidence>
<dbReference type="AlphaFoldDB" id="A0A1H9SSG3"/>
<evidence type="ECO:0000256" key="4">
    <source>
        <dbReference type="ARBA" id="ARBA00022989"/>
    </source>
</evidence>
<dbReference type="STRING" id="641238.SAMN04490244_103374"/>
<dbReference type="GO" id="GO:0005886">
    <property type="term" value="C:plasma membrane"/>
    <property type="evidence" value="ECO:0007669"/>
    <property type="project" value="UniProtKB-SubCell"/>
</dbReference>
<reference evidence="7 8" key="1">
    <citation type="submission" date="2016-10" db="EMBL/GenBank/DDBJ databases">
        <authorList>
            <person name="de Groot N.N."/>
        </authorList>
    </citation>
    <scope>NUCLEOTIDE SEQUENCE [LARGE SCALE GENOMIC DNA]</scope>
    <source>
        <strain evidence="7 8">DSM 23042</strain>
    </source>
</reference>
<keyword evidence="4 6" id="KW-1133">Transmembrane helix</keyword>
<feature type="transmembrane region" description="Helical" evidence="6">
    <location>
        <begin position="28"/>
        <end position="45"/>
    </location>
</feature>
<dbReference type="PANTHER" id="PTHR33931:SF2">
    <property type="entry name" value="HOLIN-LIKE PROTEIN CIDA"/>
    <property type="match status" value="1"/>
</dbReference>
<accession>A0A1H9SSG3</accession>
<evidence type="ECO:0000313" key="8">
    <source>
        <dbReference type="Proteomes" id="UP000198885"/>
    </source>
</evidence>
<dbReference type="EMBL" id="FOGU01000003">
    <property type="protein sequence ID" value="SER87896.1"/>
    <property type="molecule type" value="Genomic_DNA"/>
</dbReference>
<dbReference type="RefSeq" id="WP_092690829.1">
    <property type="nucleotide sequence ID" value="NZ_CBDDGO010000004.1"/>
</dbReference>